<feature type="chain" id="PRO_5021744533" evidence="3">
    <location>
        <begin position="19"/>
        <end position="376"/>
    </location>
</feature>
<dbReference type="RefSeq" id="WP_144246949.1">
    <property type="nucleotide sequence ID" value="NZ_VLPK01000001.1"/>
</dbReference>
<evidence type="ECO:0000256" key="1">
    <source>
        <dbReference type="ARBA" id="ARBA00005564"/>
    </source>
</evidence>
<organism evidence="4 5">
    <name type="scientific">Mucilaginibacter corticis</name>
    <dbReference type="NCBI Taxonomy" id="2597670"/>
    <lineage>
        <taxon>Bacteria</taxon>
        <taxon>Pseudomonadati</taxon>
        <taxon>Bacteroidota</taxon>
        <taxon>Sphingobacteriia</taxon>
        <taxon>Sphingobacteriales</taxon>
        <taxon>Sphingobacteriaceae</taxon>
        <taxon>Mucilaginibacter</taxon>
    </lineage>
</organism>
<feature type="signal peptide" evidence="3">
    <location>
        <begin position="1"/>
        <end position="18"/>
    </location>
</feature>
<evidence type="ECO:0000313" key="5">
    <source>
        <dbReference type="Proteomes" id="UP000318733"/>
    </source>
</evidence>
<dbReference type="InterPro" id="IPR011048">
    <property type="entry name" value="Haem_d1_sf"/>
</dbReference>
<protein>
    <submittedName>
        <fullName evidence="4">Lactonase family protein</fullName>
    </submittedName>
</protein>
<dbReference type="EMBL" id="VLPK01000001">
    <property type="protein sequence ID" value="TSJ43384.1"/>
    <property type="molecule type" value="Genomic_DNA"/>
</dbReference>
<dbReference type="Proteomes" id="UP000318733">
    <property type="component" value="Unassembled WGS sequence"/>
</dbReference>
<dbReference type="AlphaFoldDB" id="A0A556MTW0"/>
<dbReference type="GO" id="GO:0017057">
    <property type="term" value="F:6-phosphogluconolactonase activity"/>
    <property type="evidence" value="ECO:0007669"/>
    <property type="project" value="TreeGrafter"/>
</dbReference>
<accession>A0A556MTW0</accession>
<comment type="caution">
    <text evidence="4">The sequence shown here is derived from an EMBL/GenBank/DDBJ whole genome shotgun (WGS) entry which is preliminary data.</text>
</comment>
<sequence>MKKLLLILPLLLPIICMAQGNSKIYDLVMGTRTRGTSDGIYVYRFNSETGEVSYLNHVDGIIDPTYLCISANKGFVYAVSDQATGNGGVYAYKFDAVTGRLDSVNNQPAFGGPLYLSVDRDQKNLFAAHYLGGNLSVYPINADGSLSPASQLIHDEGSSINKERQEGPHVHTAMLSPDEKYLIATDLGTDKLFIYKFDPSQKQVLTLFNTVNVTPGNGPRHVEFSADGKYLYLLQEMAGLITAYQFNGGKPTALQTITMLPDNFKGTIQAADIHLSPDGRFLYASNRGTEDKIIQYAVDKSTGKLTFIDGYSSMGKSPRNFVIDPTGNFLFISNQYSDSVTVYKIDKSTGKLTLTQTAIKIDGPMCIRFVPVDESK</sequence>
<keyword evidence="3" id="KW-0732">Signal</keyword>
<keyword evidence="2" id="KW-0313">Glucose metabolism</keyword>
<dbReference type="InterPro" id="IPR050282">
    <property type="entry name" value="Cycloisomerase_2"/>
</dbReference>
<keyword evidence="5" id="KW-1185">Reference proteome</keyword>
<dbReference type="Pfam" id="PF10282">
    <property type="entry name" value="Lactonase"/>
    <property type="match status" value="1"/>
</dbReference>
<reference evidence="4 5" key="1">
    <citation type="submission" date="2019-07" db="EMBL/GenBank/DDBJ databases">
        <authorList>
            <person name="Huq M.A."/>
        </authorList>
    </citation>
    <scope>NUCLEOTIDE SEQUENCE [LARGE SCALE GENOMIC DNA]</scope>
    <source>
        <strain evidence="4 5">MAH-19</strain>
    </source>
</reference>
<dbReference type="GO" id="GO:0006006">
    <property type="term" value="P:glucose metabolic process"/>
    <property type="evidence" value="ECO:0007669"/>
    <property type="project" value="UniProtKB-KW"/>
</dbReference>
<proteinExistence type="inferred from homology"/>
<evidence type="ECO:0000256" key="3">
    <source>
        <dbReference type="SAM" id="SignalP"/>
    </source>
</evidence>
<dbReference type="OrthoDB" id="9790815at2"/>
<dbReference type="InterPro" id="IPR015943">
    <property type="entry name" value="WD40/YVTN_repeat-like_dom_sf"/>
</dbReference>
<gene>
    <name evidence="4" type="ORF">FO440_04095</name>
</gene>
<keyword evidence="2" id="KW-0119">Carbohydrate metabolism</keyword>
<evidence type="ECO:0000313" key="4">
    <source>
        <dbReference type="EMBL" id="TSJ43384.1"/>
    </source>
</evidence>
<dbReference type="GO" id="GO:0005829">
    <property type="term" value="C:cytosol"/>
    <property type="evidence" value="ECO:0007669"/>
    <property type="project" value="TreeGrafter"/>
</dbReference>
<dbReference type="PANTHER" id="PTHR30344">
    <property type="entry name" value="6-PHOSPHOGLUCONOLACTONASE-RELATED"/>
    <property type="match status" value="1"/>
</dbReference>
<dbReference type="FunFam" id="2.130.10.10:FF:000306">
    <property type="entry name" value="3-carboxymuconate cyclase"/>
    <property type="match status" value="1"/>
</dbReference>
<dbReference type="InterPro" id="IPR019405">
    <property type="entry name" value="Lactonase_7-beta_prop"/>
</dbReference>
<comment type="similarity">
    <text evidence="1">Belongs to the cycloisomerase 2 family.</text>
</comment>
<dbReference type="Gene3D" id="2.130.10.10">
    <property type="entry name" value="YVTN repeat-like/Quinoprotein amine dehydrogenase"/>
    <property type="match status" value="1"/>
</dbReference>
<dbReference type="PANTHER" id="PTHR30344:SF1">
    <property type="entry name" value="6-PHOSPHOGLUCONOLACTONASE"/>
    <property type="match status" value="1"/>
</dbReference>
<evidence type="ECO:0000256" key="2">
    <source>
        <dbReference type="ARBA" id="ARBA00022526"/>
    </source>
</evidence>
<name>A0A556MTW0_9SPHI</name>
<dbReference type="SUPFAM" id="SSF51004">
    <property type="entry name" value="C-terminal (heme d1) domain of cytochrome cd1-nitrite reductase"/>
    <property type="match status" value="1"/>
</dbReference>